<dbReference type="PROSITE" id="PS52039">
    <property type="entry name" value="TOPO_IA_2"/>
    <property type="match status" value="1"/>
</dbReference>
<dbReference type="InterPro" id="IPR013826">
    <property type="entry name" value="Topo_IA_cen_sub3"/>
</dbReference>
<gene>
    <name evidence="2" type="ORF">SB444474_5361</name>
</gene>
<proteinExistence type="predicted"/>
<dbReference type="Gene3D" id="2.70.20.10">
    <property type="entry name" value="Topoisomerase I, domain 3"/>
    <property type="match status" value="1"/>
</dbReference>
<dbReference type="Pfam" id="PF01131">
    <property type="entry name" value="Topoisom_bac"/>
    <property type="match status" value="1"/>
</dbReference>
<reference evidence="2 3" key="1">
    <citation type="submission" date="2012-03" db="EMBL/GenBank/DDBJ databases">
        <authorList>
            <person name="Rasko D."/>
            <person name="Redman J."/>
            <person name="Daugherty S.C."/>
            <person name="Tallon L."/>
            <person name="Sadzewicz L."/>
            <person name="Jones K."/>
            <person name="Santana-Cruz I."/>
            <person name="Liu X."/>
        </authorList>
    </citation>
    <scope>NUCLEOTIDE SEQUENCE [LARGE SCALE GENOMIC DNA]</scope>
    <source>
        <strain evidence="2 3">4444-74</strain>
    </source>
</reference>
<dbReference type="GO" id="GO:0003916">
    <property type="term" value="F:DNA topoisomerase activity"/>
    <property type="evidence" value="ECO:0007669"/>
    <property type="project" value="InterPro"/>
</dbReference>
<protein>
    <submittedName>
        <fullName evidence="2">DNA topoisomerase domain protein</fullName>
        <ecNumber evidence="2">5.99.1.2</ecNumber>
    </submittedName>
</protein>
<dbReference type="Proteomes" id="UP000004199">
    <property type="component" value="Unassembled WGS sequence"/>
</dbReference>
<dbReference type="GO" id="GO:0006265">
    <property type="term" value="P:DNA topological change"/>
    <property type="evidence" value="ECO:0007669"/>
    <property type="project" value="InterPro"/>
</dbReference>
<dbReference type="EMBL" id="AKNB01000020">
    <property type="protein sequence ID" value="EIQ52873.1"/>
    <property type="molecule type" value="Genomic_DNA"/>
</dbReference>
<feature type="domain" description="Topo IA-type catalytic" evidence="1">
    <location>
        <begin position="1"/>
        <end position="95"/>
    </location>
</feature>
<feature type="non-terminal residue" evidence="2">
    <location>
        <position position="95"/>
    </location>
</feature>
<evidence type="ECO:0000259" key="1">
    <source>
        <dbReference type="PROSITE" id="PS52039"/>
    </source>
</evidence>
<dbReference type="SUPFAM" id="SSF56712">
    <property type="entry name" value="Prokaryotic type I DNA topoisomerase"/>
    <property type="match status" value="1"/>
</dbReference>
<organism evidence="2 3">
    <name type="scientific">Shigella boydii 4444-74</name>
    <dbReference type="NCBI Taxonomy" id="766140"/>
    <lineage>
        <taxon>Bacteria</taxon>
        <taxon>Pseudomonadati</taxon>
        <taxon>Pseudomonadota</taxon>
        <taxon>Gammaproteobacteria</taxon>
        <taxon>Enterobacterales</taxon>
        <taxon>Enterobacteriaceae</taxon>
        <taxon>Shigella</taxon>
    </lineage>
</organism>
<evidence type="ECO:0000313" key="3">
    <source>
        <dbReference type="Proteomes" id="UP000004199"/>
    </source>
</evidence>
<evidence type="ECO:0000313" key="2">
    <source>
        <dbReference type="EMBL" id="EIQ52873.1"/>
    </source>
</evidence>
<dbReference type="Gene3D" id="1.10.290.10">
    <property type="entry name" value="Topoisomerase I, domain 4"/>
    <property type="match status" value="1"/>
</dbReference>
<accession>I6F9D1</accession>
<dbReference type="GO" id="GO:0003677">
    <property type="term" value="F:DNA binding"/>
    <property type="evidence" value="ECO:0007669"/>
    <property type="project" value="InterPro"/>
</dbReference>
<dbReference type="InterPro" id="IPR023405">
    <property type="entry name" value="Topo_IA_core_domain"/>
</dbReference>
<dbReference type="EC" id="5.99.1.2" evidence="2"/>
<comment type="caution">
    <text evidence="2">The sequence shown here is derived from an EMBL/GenBank/DDBJ whole genome shotgun (WGS) entry which is preliminary data.</text>
</comment>
<dbReference type="InterPro" id="IPR013497">
    <property type="entry name" value="Topo_IA_cen"/>
</dbReference>
<dbReference type="InterPro" id="IPR013825">
    <property type="entry name" value="Topo_IA_cen_sub2"/>
</dbReference>
<keyword evidence="2" id="KW-0413">Isomerase</keyword>
<sequence>MYQLIRQHYLAQFLPLQESDITDATLTLGGQLFRARGKVNVVTGWRGLFSGEAAEAAEGEDEQTTEMALPVLERGEHCRISGSELKDRMTSPPAP</sequence>
<dbReference type="AlphaFoldDB" id="I6F9D1"/>
<name>I6F9D1_SHIBO</name>